<evidence type="ECO:0000313" key="3">
    <source>
        <dbReference type="Proteomes" id="UP000694866"/>
    </source>
</evidence>
<evidence type="ECO:0000313" key="4">
    <source>
        <dbReference type="RefSeq" id="XP_011300154.1"/>
    </source>
</evidence>
<sequence length="258" mass="29555">MENKRGGGIYKHSCQRSIDIKSGRAFLQVAKMGPKLALLIALTGALEVIAEKEHVHFKIHVPEIIKHHEHTHTIVIHVHHQSKKKKPSHFHNQHDGWYTYSQHTGHHGEYGGGKNYDDHNRVPTPVYPALVTYRAHQSDTTVPYYDDFTGDAQYAHNPDSFKNDYEEGVPGYAHPLRYTTGHYEVTESPEEAPASYERTTYDQSHKSGGEIIHGHVHENKSNSFYRNKIEESSEKTKKQSSEENFKFPGIDYMKQKLG</sequence>
<organism evidence="2">
    <name type="scientific">Fopius arisanus</name>
    <dbReference type="NCBI Taxonomy" id="64838"/>
    <lineage>
        <taxon>Eukaryota</taxon>
        <taxon>Metazoa</taxon>
        <taxon>Ecdysozoa</taxon>
        <taxon>Arthropoda</taxon>
        <taxon>Hexapoda</taxon>
        <taxon>Insecta</taxon>
        <taxon>Pterygota</taxon>
        <taxon>Neoptera</taxon>
        <taxon>Endopterygota</taxon>
        <taxon>Hymenoptera</taxon>
        <taxon>Apocrita</taxon>
        <taxon>Ichneumonoidea</taxon>
        <taxon>Braconidae</taxon>
        <taxon>Opiinae</taxon>
        <taxon>Fopius</taxon>
    </lineage>
</organism>
<dbReference type="KEGG" id="fas:105264756"/>
<dbReference type="EMBL" id="GBYB01001240">
    <property type="protein sequence ID" value="JAG71007.1"/>
    <property type="molecule type" value="Transcribed_RNA"/>
</dbReference>
<dbReference type="OrthoDB" id="7684978at2759"/>
<dbReference type="AlphaFoldDB" id="A0A0C9QZU8"/>
<dbReference type="GeneID" id="105264756"/>
<feature type="compositionally biased region" description="Basic and acidic residues" evidence="1">
    <location>
        <begin position="199"/>
        <end position="220"/>
    </location>
</feature>
<reference evidence="4" key="2">
    <citation type="submission" date="2025-04" db="UniProtKB">
        <authorList>
            <consortium name="RefSeq"/>
        </authorList>
    </citation>
    <scope>IDENTIFICATION</scope>
    <source>
        <strain evidence="4">USDA-PBARC FA_bdor</strain>
        <tissue evidence="4">Whole organism</tissue>
    </source>
</reference>
<reference evidence="2" key="1">
    <citation type="submission" date="2015-01" db="EMBL/GenBank/DDBJ databases">
        <title>Transcriptome Assembly of Fopius arisanus.</title>
        <authorList>
            <person name="Geib S."/>
        </authorList>
    </citation>
    <scope>NUCLEOTIDE SEQUENCE</scope>
</reference>
<dbReference type="Proteomes" id="UP000694866">
    <property type="component" value="Unplaced"/>
</dbReference>
<keyword evidence="3" id="KW-1185">Reference proteome</keyword>
<dbReference type="RefSeq" id="XP_011300154.1">
    <property type="nucleotide sequence ID" value="XM_011301852.1"/>
</dbReference>
<name>A0A0C9QZU8_9HYME</name>
<evidence type="ECO:0000313" key="2">
    <source>
        <dbReference type="EMBL" id="JAG71007.1"/>
    </source>
</evidence>
<accession>A0A0C9QZU8</accession>
<feature type="region of interest" description="Disordered" evidence="1">
    <location>
        <begin position="186"/>
        <end position="258"/>
    </location>
</feature>
<gene>
    <name evidence="2" type="primary">CEP63</name>
    <name evidence="4" type="synonym">LOC105264756</name>
    <name evidence="2" type="ORF">g.12341</name>
</gene>
<evidence type="ECO:0000256" key="1">
    <source>
        <dbReference type="SAM" id="MobiDB-lite"/>
    </source>
</evidence>
<protein>
    <submittedName>
        <fullName evidence="2">CEP63 protein</fullName>
    </submittedName>
</protein>
<feature type="compositionally biased region" description="Basic and acidic residues" evidence="1">
    <location>
        <begin position="227"/>
        <end position="245"/>
    </location>
</feature>
<accession>A0A9R1SZB0</accession>
<proteinExistence type="predicted"/>